<dbReference type="GO" id="GO:0016020">
    <property type="term" value="C:membrane"/>
    <property type="evidence" value="ECO:0007669"/>
    <property type="project" value="InterPro"/>
</dbReference>
<dbReference type="InterPro" id="IPR004552">
    <property type="entry name" value="AGP_acyltrans"/>
</dbReference>
<evidence type="ECO:0000313" key="10">
    <source>
        <dbReference type="EMBL" id="TXL65819.1"/>
    </source>
</evidence>
<keyword evidence="8" id="KW-0812">Transmembrane</keyword>
<dbReference type="AlphaFoldDB" id="A0A5C8NXI3"/>
<dbReference type="PANTHER" id="PTHR10434">
    <property type="entry name" value="1-ACYL-SN-GLYCEROL-3-PHOSPHATE ACYLTRANSFERASE"/>
    <property type="match status" value="1"/>
</dbReference>
<comment type="domain">
    <text evidence="7">The HXXXXD motif is essential for acyltransferase activity and may constitute the binding site for the phosphate moiety of the glycerol-3-phosphate.</text>
</comment>
<name>A0A5C8NXI3_9BACI</name>
<keyword evidence="5 7" id="KW-0443">Lipid metabolism</keyword>
<keyword evidence="8" id="KW-0472">Membrane</keyword>
<dbReference type="SUPFAM" id="SSF69593">
    <property type="entry name" value="Glycerol-3-phosphate (1)-acyltransferase"/>
    <property type="match status" value="1"/>
</dbReference>
<sequence>MIRTIGIYLYAAILVIGSIFKLQKAKKLSSKANQPEIQKEIFQTPSVVSQKVIKKTGTKIYVNGKENIPDGPALYVANHQGLFDILALLGYLGKPVGFIAKKEIDKLPIIPKWMELLACVFIDRSDRRQSVRAIQKGTKNIKNGHSIVIFPEGTRSKDGQVSSFKAGSFRLGTKAKVPIVPIAIDGTREMYEENNNRVKPSVIQLVVGKPITPEEYEGMKGKELAAYTEKKVSQQLEQIRKTNTN</sequence>
<keyword evidence="6 7" id="KW-0012">Acyltransferase</keyword>
<evidence type="ECO:0000256" key="6">
    <source>
        <dbReference type="ARBA" id="ARBA00023315"/>
    </source>
</evidence>
<keyword evidence="11" id="KW-1185">Reference proteome</keyword>
<reference evidence="10 11" key="1">
    <citation type="submission" date="2019-06" db="EMBL/GenBank/DDBJ databases">
        <title>Cerasibacillus sp. nov., isolated from maize field.</title>
        <authorList>
            <person name="Lin S.-Y."/>
            <person name="Tsai C.-F."/>
            <person name="Young C.-C."/>
        </authorList>
    </citation>
    <scope>NUCLEOTIDE SEQUENCE [LARGE SCALE GENOMIC DNA]</scope>
    <source>
        <strain evidence="10 11">CC-CFT480</strain>
    </source>
</reference>
<dbReference type="GO" id="GO:0003841">
    <property type="term" value="F:1-acylglycerol-3-phosphate O-acyltransferase activity"/>
    <property type="evidence" value="ECO:0007669"/>
    <property type="project" value="UniProtKB-UniRule"/>
</dbReference>
<proteinExistence type="inferred from homology"/>
<evidence type="ECO:0000256" key="8">
    <source>
        <dbReference type="SAM" id="Phobius"/>
    </source>
</evidence>
<accession>A0A5C8NXI3</accession>
<dbReference type="PANTHER" id="PTHR10434:SF64">
    <property type="entry name" value="1-ACYL-SN-GLYCEROL-3-PHOSPHATE ACYLTRANSFERASE-RELATED"/>
    <property type="match status" value="1"/>
</dbReference>
<evidence type="ECO:0000256" key="1">
    <source>
        <dbReference type="ARBA" id="ARBA00005189"/>
    </source>
</evidence>
<keyword evidence="4 7" id="KW-0808">Transferase</keyword>
<gene>
    <name evidence="10" type="ORF">FHP05_06795</name>
</gene>
<evidence type="ECO:0000256" key="5">
    <source>
        <dbReference type="ARBA" id="ARBA00023098"/>
    </source>
</evidence>
<evidence type="ECO:0000256" key="7">
    <source>
        <dbReference type="RuleBase" id="RU361267"/>
    </source>
</evidence>
<dbReference type="CDD" id="cd07989">
    <property type="entry name" value="LPLAT_AGPAT-like"/>
    <property type="match status" value="1"/>
</dbReference>
<keyword evidence="3 7" id="KW-0444">Lipid biosynthesis</keyword>
<protein>
    <recommendedName>
        <fullName evidence="7">1-acyl-sn-glycerol-3-phosphate acyltransferase</fullName>
        <ecNumber evidence="7">2.3.1.51</ecNumber>
    </recommendedName>
</protein>
<feature type="transmembrane region" description="Helical" evidence="8">
    <location>
        <begin position="6"/>
        <end position="22"/>
    </location>
</feature>
<evidence type="ECO:0000256" key="2">
    <source>
        <dbReference type="ARBA" id="ARBA00008655"/>
    </source>
</evidence>
<keyword evidence="8" id="KW-1133">Transmembrane helix</keyword>
<dbReference type="NCBIfam" id="TIGR00530">
    <property type="entry name" value="AGP_acyltrn"/>
    <property type="match status" value="1"/>
</dbReference>
<dbReference type="Proteomes" id="UP000321574">
    <property type="component" value="Unassembled WGS sequence"/>
</dbReference>
<organism evidence="10 11">
    <name type="scientific">Cerasibacillus terrae</name>
    <dbReference type="NCBI Taxonomy" id="2498845"/>
    <lineage>
        <taxon>Bacteria</taxon>
        <taxon>Bacillati</taxon>
        <taxon>Bacillota</taxon>
        <taxon>Bacilli</taxon>
        <taxon>Bacillales</taxon>
        <taxon>Bacillaceae</taxon>
        <taxon>Cerasibacillus</taxon>
    </lineage>
</organism>
<feature type="domain" description="Phospholipid/glycerol acyltransferase" evidence="9">
    <location>
        <begin position="73"/>
        <end position="187"/>
    </location>
</feature>
<evidence type="ECO:0000256" key="4">
    <source>
        <dbReference type="ARBA" id="ARBA00022679"/>
    </source>
</evidence>
<keyword evidence="7" id="KW-1208">Phospholipid metabolism</keyword>
<keyword evidence="7" id="KW-0594">Phospholipid biosynthesis</keyword>
<dbReference type="SMART" id="SM00563">
    <property type="entry name" value="PlsC"/>
    <property type="match status" value="1"/>
</dbReference>
<comment type="caution">
    <text evidence="10">The sequence shown here is derived from an EMBL/GenBank/DDBJ whole genome shotgun (WGS) entry which is preliminary data.</text>
</comment>
<dbReference type="GO" id="GO:0006654">
    <property type="term" value="P:phosphatidic acid biosynthetic process"/>
    <property type="evidence" value="ECO:0007669"/>
    <property type="project" value="TreeGrafter"/>
</dbReference>
<dbReference type="Pfam" id="PF01553">
    <property type="entry name" value="Acyltransferase"/>
    <property type="match status" value="1"/>
</dbReference>
<dbReference type="EC" id="2.3.1.51" evidence="7"/>
<comment type="similarity">
    <text evidence="2 7">Belongs to the 1-acyl-sn-glycerol-3-phosphate acyltransferase family.</text>
</comment>
<comment type="catalytic activity">
    <reaction evidence="7">
        <text>a 1-acyl-sn-glycero-3-phosphate + an acyl-CoA = a 1,2-diacyl-sn-glycero-3-phosphate + CoA</text>
        <dbReference type="Rhea" id="RHEA:19709"/>
        <dbReference type="ChEBI" id="CHEBI:57287"/>
        <dbReference type="ChEBI" id="CHEBI:57970"/>
        <dbReference type="ChEBI" id="CHEBI:58342"/>
        <dbReference type="ChEBI" id="CHEBI:58608"/>
        <dbReference type="EC" id="2.3.1.51"/>
    </reaction>
</comment>
<comment type="pathway">
    <text evidence="1">Lipid metabolism.</text>
</comment>
<dbReference type="EMBL" id="VDUW01000003">
    <property type="protein sequence ID" value="TXL65819.1"/>
    <property type="molecule type" value="Genomic_DNA"/>
</dbReference>
<evidence type="ECO:0000313" key="11">
    <source>
        <dbReference type="Proteomes" id="UP000321574"/>
    </source>
</evidence>
<dbReference type="RefSeq" id="WP_147666489.1">
    <property type="nucleotide sequence ID" value="NZ_VDUW01000003.1"/>
</dbReference>
<evidence type="ECO:0000256" key="3">
    <source>
        <dbReference type="ARBA" id="ARBA00022516"/>
    </source>
</evidence>
<dbReference type="OrthoDB" id="9803035at2"/>
<dbReference type="InterPro" id="IPR002123">
    <property type="entry name" value="Plipid/glycerol_acylTrfase"/>
</dbReference>
<evidence type="ECO:0000259" key="9">
    <source>
        <dbReference type="SMART" id="SM00563"/>
    </source>
</evidence>